<dbReference type="Gene3D" id="1.10.60.10">
    <property type="entry name" value="Iron dependent repressor, metal binding and dimerisation domain"/>
    <property type="match status" value="1"/>
</dbReference>
<dbReference type="InterPro" id="IPR007167">
    <property type="entry name" value="Fe-transptr_FeoA-like"/>
</dbReference>
<keyword evidence="8" id="KW-0010">Activator</keyword>
<evidence type="ECO:0000256" key="1">
    <source>
        <dbReference type="ARBA" id="ARBA00004496"/>
    </source>
</evidence>
<dbReference type="GO" id="GO:0046983">
    <property type="term" value="F:protein dimerization activity"/>
    <property type="evidence" value="ECO:0007669"/>
    <property type="project" value="InterPro"/>
</dbReference>
<dbReference type="RefSeq" id="WP_271633786.1">
    <property type="nucleotide sequence ID" value="NZ_CP094970.1"/>
</dbReference>
<keyword evidence="4" id="KW-0963">Cytoplasm</keyword>
<dbReference type="FunFam" id="1.10.60.10:FF:000004">
    <property type="entry name" value="DtxR family transcriptional regulator"/>
    <property type="match status" value="1"/>
</dbReference>
<evidence type="ECO:0000256" key="2">
    <source>
        <dbReference type="ARBA" id="ARBA00007871"/>
    </source>
</evidence>
<dbReference type="InterPro" id="IPR036390">
    <property type="entry name" value="WH_DNA-bd_sf"/>
</dbReference>
<dbReference type="SUPFAM" id="SSF46785">
    <property type="entry name" value="Winged helix' DNA-binding domain"/>
    <property type="match status" value="1"/>
</dbReference>
<comment type="similarity">
    <text evidence="2">Belongs to the DtxR/MntR family.</text>
</comment>
<evidence type="ECO:0000256" key="10">
    <source>
        <dbReference type="ARBA" id="ARBA00023211"/>
    </source>
</evidence>
<dbReference type="Pfam" id="PF04023">
    <property type="entry name" value="FeoA"/>
    <property type="match status" value="1"/>
</dbReference>
<dbReference type="GO" id="GO:0005737">
    <property type="term" value="C:cytoplasm"/>
    <property type="evidence" value="ECO:0007669"/>
    <property type="project" value="UniProtKB-SubCell"/>
</dbReference>
<comment type="subcellular location">
    <subcellularLocation>
        <location evidence="1">Cytoplasm</location>
    </subcellularLocation>
</comment>
<gene>
    <name evidence="13" type="ORF">L0C25_21265</name>
</gene>
<dbReference type="GO" id="GO:0045892">
    <property type="term" value="P:negative regulation of DNA-templated transcription"/>
    <property type="evidence" value="ECO:0007669"/>
    <property type="project" value="TreeGrafter"/>
</dbReference>
<dbReference type="Proteomes" id="UP001164390">
    <property type="component" value="Chromosome"/>
</dbReference>
<evidence type="ECO:0000256" key="7">
    <source>
        <dbReference type="ARBA" id="ARBA00023125"/>
    </source>
</evidence>
<keyword evidence="9" id="KW-0804">Transcription</keyword>
<dbReference type="GO" id="GO:0003677">
    <property type="term" value="F:DNA binding"/>
    <property type="evidence" value="ECO:0007669"/>
    <property type="project" value="UniProtKB-KW"/>
</dbReference>
<dbReference type="InterPro" id="IPR022689">
    <property type="entry name" value="Iron_dep_repressor"/>
</dbReference>
<keyword evidence="7" id="KW-0238">DNA-binding</keyword>
<dbReference type="Pfam" id="PF02742">
    <property type="entry name" value="Fe_dep_repr_C"/>
    <property type="match status" value="1"/>
</dbReference>
<dbReference type="PROSITE" id="PS50944">
    <property type="entry name" value="HTH_DTXR"/>
    <property type="match status" value="1"/>
</dbReference>
<dbReference type="GO" id="GO:0046914">
    <property type="term" value="F:transition metal ion binding"/>
    <property type="evidence" value="ECO:0007669"/>
    <property type="project" value="InterPro"/>
</dbReference>
<proteinExistence type="inferred from homology"/>
<dbReference type="SMART" id="SM00529">
    <property type="entry name" value="HTH_DTXR"/>
    <property type="match status" value="1"/>
</dbReference>
<dbReference type="PANTHER" id="PTHR33238:SF11">
    <property type="entry name" value="TRANSCRIPTIONAL REGULATOR MNTR"/>
    <property type="match status" value="1"/>
</dbReference>
<accession>A0AA46YKZ5</accession>
<dbReference type="Gene3D" id="1.10.10.10">
    <property type="entry name" value="Winged helix-like DNA-binding domain superfamily/Winged helix DNA-binding domain"/>
    <property type="match status" value="1"/>
</dbReference>
<dbReference type="SUPFAM" id="SSF47979">
    <property type="entry name" value="Iron-dependent repressor protein, dimerization domain"/>
    <property type="match status" value="1"/>
</dbReference>
<evidence type="ECO:0000256" key="4">
    <source>
        <dbReference type="ARBA" id="ARBA00022490"/>
    </source>
</evidence>
<comment type="subunit">
    <text evidence="3">Homodimer.</text>
</comment>
<keyword evidence="10" id="KW-0464">Manganese</keyword>
<feature type="domain" description="HTH dtxR-type" evidence="12">
    <location>
        <begin position="1"/>
        <end position="74"/>
    </location>
</feature>
<dbReference type="GO" id="GO:0003700">
    <property type="term" value="F:DNA-binding transcription factor activity"/>
    <property type="evidence" value="ECO:0007669"/>
    <property type="project" value="InterPro"/>
</dbReference>
<evidence type="ECO:0000256" key="8">
    <source>
        <dbReference type="ARBA" id="ARBA00023159"/>
    </source>
</evidence>
<dbReference type="PANTHER" id="PTHR33238">
    <property type="entry name" value="IRON (METAL) DEPENDENT REPRESSOR, DTXR FAMILY"/>
    <property type="match status" value="1"/>
</dbReference>
<name>A0AA46YKZ5_9ACTN</name>
<evidence type="ECO:0000256" key="3">
    <source>
        <dbReference type="ARBA" id="ARBA00011738"/>
    </source>
</evidence>
<sequence>MKSQRPTATEDYLKVIFALGEWGPAPSSGATSSVTTSVVAARLGLSASSVSEMVRKLAALDLVRHERYGAITLTAQGRTEALQVLRRHRLIETYLVRALDYSWDEVHDEAEVLEHAVSARMIERMDAALGHPWRDPHGDPIPTAEGVIHQPPARRLTDLAEEESGYLARIADDDPQLLRSLSERGLALDDRAVRRGRHRLAGATEVEFHHRGRRTRVELGDDALAALWVTEAPPLSVTSGDCPYVGCVHLEAG</sequence>
<evidence type="ECO:0000313" key="13">
    <source>
        <dbReference type="EMBL" id="UYM05021.1"/>
    </source>
</evidence>
<evidence type="ECO:0000259" key="12">
    <source>
        <dbReference type="PROSITE" id="PS50944"/>
    </source>
</evidence>
<keyword evidence="5" id="KW-0678">Repressor</keyword>
<protein>
    <recommendedName>
        <fullName evidence="11">Manganese transport regulator</fullName>
    </recommendedName>
</protein>
<dbReference type="InterPro" id="IPR050536">
    <property type="entry name" value="DtxR_MntR_Metal-Reg"/>
</dbReference>
<organism evidence="13 14">
    <name type="scientific">Solicola gregarius</name>
    <dbReference type="NCBI Taxonomy" id="2908642"/>
    <lineage>
        <taxon>Bacteria</taxon>
        <taxon>Bacillati</taxon>
        <taxon>Actinomycetota</taxon>
        <taxon>Actinomycetes</taxon>
        <taxon>Propionibacteriales</taxon>
        <taxon>Nocardioidaceae</taxon>
        <taxon>Solicola</taxon>
    </lineage>
</organism>
<reference evidence="13" key="1">
    <citation type="submission" date="2022-01" db="EMBL/GenBank/DDBJ databases">
        <title>Nocardioidaceae gen. sp. A5X3R13.</title>
        <authorList>
            <person name="Lopez Marin M.A."/>
            <person name="Uhlik O."/>
        </authorList>
    </citation>
    <scope>NUCLEOTIDE SEQUENCE</scope>
    <source>
        <strain evidence="13">A5X3R13</strain>
    </source>
</reference>
<dbReference type="InterPro" id="IPR022687">
    <property type="entry name" value="HTH_DTXR"/>
</dbReference>
<dbReference type="AlphaFoldDB" id="A0AA46YKZ5"/>
<dbReference type="InterPro" id="IPR036421">
    <property type="entry name" value="Fe_dep_repressor_sf"/>
</dbReference>
<evidence type="ECO:0000256" key="11">
    <source>
        <dbReference type="ARBA" id="ARBA00032593"/>
    </source>
</evidence>
<dbReference type="InterPro" id="IPR001367">
    <property type="entry name" value="Fe_dep_repressor"/>
</dbReference>
<keyword evidence="6" id="KW-0805">Transcription regulation</keyword>
<dbReference type="KEGG" id="sgrg:L0C25_21265"/>
<dbReference type="Pfam" id="PF01325">
    <property type="entry name" value="Fe_dep_repress"/>
    <property type="match status" value="1"/>
</dbReference>
<dbReference type="InterPro" id="IPR036388">
    <property type="entry name" value="WH-like_DNA-bd_sf"/>
</dbReference>
<dbReference type="SMART" id="SM00899">
    <property type="entry name" value="FeoA"/>
    <property type="match status" value="1"/>
</dbReference>
<keyword evidence="14" id="KW-1185">Reference proteome</keyword>
<evidence type="ECO:0000256" key="6">
    <source>
        <dbReference type="ARBA" id="ARBA00023015"/>
    </source>
</evidence>
<evidence type="ECO:0000256" key="9">
    <source>
        <dbReference type="ARBA" id="ARBA00023163"/>
    </source>
</evidence>
<evidence type="ECO:0000313" key="14">
    <source>
        <dbReference type="Proteomes" id="UP001164390"/>
    </source>
</evidence>
<dbReference type="EMBL" id="CP094970">
    <property type="protein sequence ID" value="UYM05021.1"/>
    <property type="molecule type" value="Genomic_DNA"/>
</dbReference>
<evidence type="ECO:0000256" key="5">
    <source>
        <dbReference type="ARBA" id="ARBA00022491"/>
    </source>
</evidence>